<organism evidence="2 3">
    <name type="scientific">Rhodobacter viridis</name>
    <dbReference type="NCBI Taxonomy" id="1054202"/>
    <lineage>
        <taxon>Bacteria</taxon>
        <taxon>Pseudomonadati</taxon>
        <taxon>Pseudomonadota</taxon>
        <taxon>Alphaproteobacteria</taxon>
        <taxon>Rhodobacterales</taxon>
        <taxon>Rhodobacter group</taxon>
        <taxon>Rhodobacter</taxon>
    </lineage>
</organism>
<reference evidence="2 3" key="1">
    <citation type="submission" date="2018-06" db="EMBL/GenBank/DDBJ databases">
        <title>Genomic Encyclopedia of Type Strains, Phase III (KMG-III): the genomes of soil and plant-associated and newly described type strains.</title>
        <authorList>
            <person name="Whitman W."/>
        </authorList>
    </citation>
    <scope>NUCLEOTIDE SEQUENCE [LARGE SCALE GENOMIC DNA]</scope>
    <source>
        <strain evidence="2 3">JA737</strain>
    </source>
</reference>
<protein>
    <submittedName>
        <fullName evidence="2">Benzoyl-CoA reductase/2-hydroxyglutaryl-CoA dehydratase subunit BcrC/BadD/HgdB</fullName>
    </submittedName>
</protein>
<keyword evidence="3" id="KW-1185">Reference proteome</keyword>
<dbReference type="PANTHER" id="PTHR30548">
    <property type="entry name" value="2-HYDROXYGLUTARYL-COA DEHYDRATASE, D-COMPONENT-RELATED"/>
    <property type="match status" value="1"/>
</dbReference>
<dbReference type="OrthoDB" id="9810278at2"/>
<dbReference type="Proteomes" id="UP000247727">
    <property type="component" value="Unassembled WGS sequence"/>
</dbReference>
<comment type="similarity">
    <text evidence="1">Belongs to the FldB/FldC dehydratase alpha/beta subunit family.</text>
</comment>
<dbReference type="Gene3D" id="3.40.50.11890">
    <property type="match status" value="1"/>
</dbReference>
<dbReference type="AlphaFoldDB" id="A0A318U9T7"/>
<name>A0A318U9T7_9RHOB</name>
<comment type="caution">
    <text evidence="2">The sequence shown here is derived from an EMBL/GenBank/DDBJ whole genome shotgun (WGS) entry which is preliminary data.</text>
</comment>
<evidence type="ECO:0000313" key="2">
    <source>
        <dbReference type="EMBL" id="PYF12631.1"/>
    </source>
</evidence>
<dbReference type="Gene3D" id="1.20.1270.370">
    <property type="match status" value="1"/>
</dbReference>
<dbReference type="EMBL" id="QJTK01000001">
    <property type="protein sequence ID" value="PYF12631.1"/>
    <property type="molecule type" value="Genomic_DNA"/>
</dbReference>
<evidence type="ECO:0000256" key="1">
    <source>
        <dbReference type="ARBA" id="ARBA00005806"/>
    </source>
</evidence>
<dbReference type="Pfam" id="PF06050">
    <property type="entry name" value="HGD-D"/>
    <property type="match status" value="1"/>
</dbReference>
<dbReference type="RefSeq" id="WP_110803700.1">
    <property type="nucleotide sequence ID" value="NZ_QJTK01000001.1"/>
</dbReference>
<evidence type="ECO:0000313" key="3">
    <source>
        <dbReference type="Proteomes" id="UP000247727"/>
    </source>
</evidence>
<proteinExistence type="inferred from homology"/>
<dbReference type="PANTHER" id="PTHR30548:SF2">
    <property type="entry name" value="2-HYDROXYACYL-COA DEHYDRATASE,D-COMPONENT"/>
    <property type="match status" value="1"/>
</dbReference>
<accession>A0A318U9T7</accession>
<dbReference type="Gene3D" id="3.40.50.11900">
    <property type="match status" value="1"/>
</dbReference>
<dbReference type="InterPro" id="IPR010327">
    <property type="entry name" value="FldB/FldC_alpha/beta"/>
</dbReference>
<gene>
    <name evidence="2" type="ORF">C8J30_10111</name>
</gene>
<sequence>MTLETIDTRDDGASLADLARAGGTTPARTGEALESQLAYLRETRADHGYSPAVNRFFDLVLSYIDDAEAGHRAGTAKAAWMCGGLWSPLYYACDTIPISINEVGRLGSADAMNVAEDYFQLPKESCSMVGAVLGEYFLRRERTVPRLATYNMMCEPLNIAWELLRAEGVDVFRVEGANRPNTQDDPRRLEQIESFIRDELRALSVWLRGSPADETRLGDEIKRYNRILAKVRRILHLRTDNPLYIRSLATMYLLIGTGHYFGKPEAYEEVVDELLAELERPGNLRPYPKNLVRLVWSGGRGQEFGVYKTIDDSGGAVTAWHTPDEWTRGYREDLPPWQSYADYLITGRTMIGTPVRHLARIEETIAPFKAQGILFYGYVGCSFAGIHREIQATHFQKKGIPTIALEGSFQVGPPSGQLLTRIRAFVEMLSR</sequence>